<dbReference type="GO" id="GO:0015421">
    <property type="term" value="F:ABC-type oligopeptide transporter activity"/>
    <property type="evidence" value="ECO:0007669"/>
    <property type="project" value="TreeGrafter"/>
</dbReference>
<keyword evidence="5" id="KW-0547">Nucleotide-binding</keyword>
<dbReference type="GO" id="GO:0008233">
    <property type="term" value="F:peptidase activity"/>
    <property type="evidence" value="ECO:0007669"/>
    <property type="project" value="InterPro"/>
</dbReference>
<protein>
    <submittedName>
        <fullName evidence="14">Lipid A export ATP-binding/permease protein MsbA</fullName>
    </submittedName>
</protein>
<dbReference type="InterPro" id="IPR011527">
    <property type="entry name" value="ABC1_TM_dom"/>
</dbReference>
<evidence type="ECO:0000256" key="4">
    <source>
        <dbReference type="ARBA" id="ARBA00022692"/>
    </source>
</evidence>
<evidence type="ECO:0000259" key="13">
    <source>
        <dbReference type="PROSITE" id="PS50990"/>
    </source>
</evidence>
<dbReference type="Gene3D" id="3.40.50.300">
    <property type="entry name" value="P-loop containing nucleotide triphosphate hydrolases"/>
    <property type="match status" value="1"/>
</dbReference>
<comment type="subcellular location">
    <subcellularLocation>
        <location evidence="1">Cell membrane</location>
        <topology evidence="1">Multi-pass membrane protein</topology>
    </subcellularLocation>
</comment>
<feature type="domain" description="Peptidase C39" evidence="13">
    <location>
        <begin position="28"/>
        <end position="147"/>
    </location>
</feature>
<feature type="domain" description="ABC transporter" evidence="11">
    <location>
        <begin position="492"/>
        <end position="725"/>
    </location>
</feature>
<proteinExistence type="predicted"/>
<keyword evidence="4 10" id="KW-0812">Transmembrane</keyword>
<feature type="transmembrane region" description="Helical" evidence="10">
    <location>
        <begin position="213"/>
        <end position="234"/>
    </location>
</feature>
<dbReference type="PROSITE" id="PS50990">
    <property type="entry name" value="PEPTIDASE_C39"/>
    <property type="match status" value="1"/>
</dbReference>
<dbReference type="PROSITE" id="PS50893">
    <property type="entry name" value="ABC_TRANSPORTER_2"/>
    <property type="match status" value="1"/>
</dbReference>
<evidence type="ECO:0000256" key="2">
    <source>
        <dbReference type="ARBA" id="ARBA00022448"/>
    </source>
</evidence>
<feature type="transmembrane region" description="Helical" evidence="10">
    <location>
        <begin position="176"/>
        <end position="201"/>
    </location>
</feature>
<feature type="transmembrane region" description="Helical" evidence="10">
    <location>
        <begin position="400"/>
        <end position="424"/>
    </location>
</feature>
<dbReference type="GO" id="GO:0006508">
    <property type="term" value="P:proteolysis"/>
    <property type="evidence" value="ECO:0007669"/>
    <property type="project" value="InterPro"/>
</dbReference>
<dbReference type="Gene3D" id="3.90.70.10">
    <property type="entry name" value="Cysteine proteinases"/>
    <property type="match status" value="1"/>
</dbReference>
<dbReference type="PROSITE" id="PS00211">
    <property type="entry name" value="ABC_TRANSPORTER_1"/>
    <property type="match status" value="1"/>
</dbReference>
<dbReference type="InterPro" id="IPR017871">
    <property type="entry name" value="ABC_transporter-like_CS"/>
</dbReference>
<evidence type="ECO:0000313" key="14">
    <source>
        <dbReference type="EMBL" id="KIG18513.1"/>
    </source>
</evidence>
<dbReference type="EMBL" id="JMCC02000010">
    <property type="protein sequence ID" value="KIG18513.1"/>
    <property type="molecule type" value="Genomic_DNA"/>
</dbReference>
<keyword evidence="6" id="KW-0378">Hydrolase</keyword>
<dbReference type="GO" id="GO:0005886">
    <property type="term" value="C:plasma membrane"/>
    <property type="evidence" value="ECO:0007669"/>
    <property type="project" value="UniProtKB-SubCell"/>
</dbReference>
<comment type="caution">
    <text evidence="14">The sequence shown here is derived from an EMBL/GenBank/DDBJ whole genome shotgun (WGS) entry which is preliminary data.</text>
</comment>
<evidence type="ECO:0000259" key="12">
    <source>
        <dbReference type="PROSITE" id="PS50929"/>
    </source>
</evidence>
<dbReference type="Pfam" id="PF03412">
    <property type="entry name" value="Peptidase_C39"/>
    <property type="match status" value="1"/>
</dbReference>
<accession>A0A0C2A520</accession>
<feature type="transmembrane region" description="Helical" evidence="10">
    <location>
        <begin position="430"/>
        <end position="452"/>
    </location>
</feature>
<evidence type="ECO:0000256" key="3">
    <source>
        <dbReference type="ARBA" id="ARBA00022475"/>
    </source>
</evidence>
<dbReference type="CDD" id="cd18779">
    <property type="entry name" value="ABC_6TM_T1SS_like"/>
    <property type="match status" value="1"/>
</dbReference>
<dbReference type="InterPro" id="IPR005074">
    <property type="entry name" value="Peptidase_C39"/>
</dbReference>
<dbReference type="InterPro" id="IPR027417">
    <property type="entry name" value="P-loop_NTPase"/>
</dbReference>
<dbReference type="GO" id="GO:0005524">
    <property type="term" value="F:ATP binding"/>
    <property type="evidence" value="ECO:0007669"/>
    <property type="project" value="UniProtKB-KW"/>
</dbReference>
<dbReference type="Gene3D" id="1.20.1560.10">
    <property type="entry name" value="ABC transporter type 1, transmembrane domain"/>
    <property type="match status" value="1"/>
</dbReference>
<dbReference type="InterPro" id="IPR003593">
    <property type="entry name" value="AAA+_ATPase"/>
</dbReference>
<dbReference type="AlphaFoldDB" id="A0A0C2A520"/>
<evidence type="ECO:0000256" key="9">
    <source>
        <dbReference type="ARBA" id="ARBA00023136"/>
    </source>
</evidence>
<evidence type="ECO:0000256" key="6">
    <source>
        <dbReference type="ARBA" id="ARBA00022801"/>
    </source>
</evidence>
<dbReference type="InterPro" id="IPR003439">
    <property type="entry name" value="ABC_transporter-like_ATP-bd"/>
</dbReference>
<dbReference type="PANTHER" id="PTHR43394:SF1">
    <property type="entry name" value="ATP-BINDING CASSETTE SUB-FAMILY B MEMBER 10, MITOCHONDRIAL"/>
    <property type="match status" value="1"/>
</dbReference>
<dbReference type="PANTHER" id="PTHR43394">
    <property type="entry name" value="ATP-DEPENDENT PERMEASE MDL1, MITOCHONDRIAL"/>
    <property type="match status" value="1"/>
</dbReference>
<feature type="domain" description="ABC transmembrane type-1" evidence="12">
    <location>
        <begin position="180"/>
        <end position="459"/>
    </location>
</feature>
<dbReference type="RefSeq" id="WP_052546852.1">
    <property type="nucleotide sequence ID" value="NZ_JMCC02000010.1"/>
</dbReference>
<keyword evidence="9 10" id="KW-0472">Membrane</keyword>
<dbReference type="InterPro" id="IPR036640">
    <property type="entry name" value="ABC1_TM_sf"/>
</dbReference>
<name>A0A0C2A520_9BACT</name>
<keyword evidence="3" id="KW-1003">Cell membrane</keyword>
<dbReference type="FunFam" id="3.40.50.300:FF:000299">
    <property type="entry name" value="ABC transporter ATP-binding protein/permease"/>
    <property type="match status" value="1"/>
</dbReference>
<dbReference type="SMART" id="SM00382">
    <property type="entry name" value="AAA"/>
    <property type="match status" value="1"/>
</dbReference>
<keyword evidence="8 10" id="KW-1133">Transmembrane helix</keyword>
<keyword evidence="2" id="KW-0813">Transport</keyword>
<gene>
    <name evidence="14" type="ORF">DB30_00198</name>
</gene>
<organism evidence="14 15">
    <name type="scientific">Enhygromyxa salina</name>
    <dbReference type="NCBI Taxonomy" id="215803"/>
    <lineage>
        <taxon>Bacteria</taxon>
        <taxon>Pseudomonadati</taxon>
        <taxon>Myxococcota</taxon>
        <taxon>Polyangia</taxon>
        <taxon>Nannocystales</taxon>
        <taxon>Nannocystaceae</taxon>
        <taxon>Enhygromyxa</taxon>
    </lineage>
</organism>
<dbReference type="MEROPS" id="C39.005"/>
<dbReference type="Pfam" id="PF00005">
    <property type="entry name" value="ABC_tran"/>
    <property type="match status" value="1"/>
</dbReference>
<feature type="transmembrane region" description="Helical" evidence="10">
    <location>
        <begin position="302"/>
        <end position="333"/>
    </location>
</feature>
<dbReference type="Proteomes" id="UP000031599">
    <property type="component" value="Unassembled WGS sequence"/>
</dbReference>
<evidence type="ECO:0000256" key="10">
    <source>
        <dbReference type="SAM" id="Phobius"/>
    </source>
</evidence>
<evidence type="ECO:0000256" key="5">
    <source>
        <dbReference type="ARBA" id="ARBA00022741"/>
    </source>
</evidence>
<dbReference type="PROSITE" id="PS50929">
    <property type="entry name" value="ABC_TM1F"/>
    <property type="match status" value="1"/>
</dbReference>
<dbReference type="SUPFAM" id="SSF90123">
    <property type="entry name" value="ABC transporter transmembrane region"/>
    <property type="match status" value="1"/>
</dbReference>
<reference evidence="14 15" key="1">
    <citation type="submission" date="2014-12" db="EMBL/GenBank/DDBJ databases">
        <title>Genome assembly of Enhygromyxa salina DSM 15201.</title>
        <authorList>
            <person name="Sharma G."/>
            <person name="Subramanian S."/>
        </authorList>
    </citation>
    <scope>NUCLEOTIDE SEQUENCE [LARGE SCALE GENOMIC DNA]</scope>
    <source>
        <strain evidence="14 15">DSM 15201</strain>
    </source>
</reference>
<evidence type="ECO:0000256" key="8">
    <source>
        <dbReference type="ARBA" id="ARBA00022989"/>
    </source>
</evidence>
<dbReference type="InterPro" id="IPR039421">
    <property type="entry name" value="Type_1_exporter"/>
</dbReference>
<keyword evidence="7 14" id="KW-0067">ATP-binding</keyword>
<dbReference type="GO" id="GO:0016887">
    <property type="term" value="F:ATP hydrolysis activity"/>
    <property type="evidence" value="ECO:0007669"/>
    <property type="project" value="InterPro"/>
</dbReference>
<evidence type="ECO:0000256" key="1">
    <source>
        <dbReference type="ARBA" id="ARBA00004651"/>
    </source>
</evidence>
<evidence type="ECO:0000256" key="7">
    <source>
        <dbReference type="ARBA" id="ARBA00022840"/>
    </source>
</evidence>
<sequence>MADLGQRFTALRRLGRRPHKRRVPVVMQHEWADCGAACLTMAMSFHGRELRLDEVRRELGSGRDGLDAGSLVAGAERFGMRARGLRIDMEDLRYLPSGAILHWEFNHFVVFDRVVGRHVELVDPAAGRRRVSLERFSGSFTGVAVVVEPGAAFEPNKLKDSRLRTYLGHLFGQRALLWRIVVGSVLLRILALALPILTALIVDHVVPRSEHHLLLVVCVGLVGVVLFQVLGALTRSHLLLQLRTNLDVRLTLGFLEHLVELPYAFFQRRSAGDLMMRVASNTNIRETLTSNTLSAVLDGGLVLIYLALIMALSPALGLVTLGLGVAQVVVFVASRRRVADLMRENLEAQARAQNYLVQILGGIETLKVAGAEGQAVARWSERFVDELNVSLDTGRLEAKIGAAMTGLSTASPFVILSLGAVLVMQGELSLGGMLALNALAAGFLAPLASLVASGLQFQRLGGYIDRISDVLSTPPEQDRRETTTAPRLTGKISLRGVSFRYDAKAPFVVRDVNLDVEPGECVAIVGRSGSGKSTLASLMLALHRPSEGTIHYDEHELTGLDLRGVRRQLGFVPQHPYVFGQSLRENIAMSHPGVTIDAITQAGRRAAIHDDIMGMGMGYDTIVSEGGGSLSGGQRQRVALARALVNEPAILLLDEATSALDTRTERQVMDELAAMSCVRVIIAHRLSTIAFADRIVVMHEGKIVDTGSHELLLERCQIYRDLVAAGSERDPRAPAEEQPHA</sequence>
<dbReference type="SUPFAM" id="SSF52540">
    <property type="entry name" value="P-loop containing nucleoside triphosphate hydrolases"/>
    <property type="match status" value="1"/>
</dbReference>
<dbReference type="Pfam" id="PF00664">
    <property type="entry name" value="ABC_membrane"/>
    <property type="match status" value="1"/>
</dbReference>
<evidence type="ECO:0000313" key="15">
    <source>
        <dbReference type="Proteomes" id="UP000031599"/>
    </source>
</evidence>
<evidence type="ECO:0000259" key="11">
    <source>
        <dbReference type="PROSITE" id="PS50893"/>
    </source>
</evidence>